<protein>
    <submittedName>
        <fullName evidence="3">Methylase for ubiquinone/menaquinone biosynthesis</fullName>
    </submittedName>
</protein>
<feature type="domain" description="Methyltransferase" evidence="1">
    <location>
        <begin position="50"/>
        <end position="133"/>
    </location>
</feature>
<dbReference type="Proteomes" id="UP000886597">
    <property type="component" value="Unassembled WGS sequence"/>
</dbReference>
<dbReference type="Pfam" id="PF13649">
    <property type="entry name" value="Methyltransf_25"/>
    <property type="match status" value="1"/>
</dbReference>
<keyword evidence="5" id="KW-1185">Reference proteome</keyword>
<dbReference type="InterPro" id="IPR041698">
    <property type="entry name" value="Methyltransf_25"/>
</dbReference>
<evidence type="ECO:0000313" key="4">
    <source>
        <dbReference type="Proteomes" id="UP000886597"/>
    </source>
</evidence>
<gene>
    <name evidence="2" type="ORF">TK11N_12120</name>
    <name evidence="3" type="ORF">TK2N_12100</name>
</gene>
<dbReference type="Gene3D" id="3.40.50.150">
    <property type="entry name" value="Vaccinia Virus protein VP39"/>
    <property type="match status" value="1"/>
</dbReference>
<reference evidence="3" key="1">
    <citation type="submission" date="2019-08" db="EMBL/GenBank/DDBJ databases">
        <authorList>
            <person name="Ishikawa M."/>
            <person name="Suzuki T."/>
            <person name="Matsutani M."/>
        </authorList>
    </citation>
    <scope>NUCLEOTIDE SEQUENCE</scope>
    <source>
        <strain evidence="3">7C1</strain>
        <strain evidence="2">8C4</strain>
    </source>
</reference>
<dbReference type="GO" id="GO:0032259">
    <property type="term" value="P:methylation"/>
    <property type="evidence" value="ECO:0007669"/>
    <property type="project" value="UniProtKB-KW"/>
</dbReference>
<sequence length="241" mass="28062">MCEDLTELKQFWDDFASEYTDIQAESQLPIQKDLADFLMHQKLLPQDSFLDLAGGNGKYVPSFIAHVQNYVLVDLSSEMLQIAANNYHYQNLSLIESSQQAFFTQTQDHTFDMVFSAMNPALTSIDQLIEMLRIAKKYVCILRLVQEEDQLFSPIEEKLYGKPSDLKWMATYKRWLKRPFQTKSFHYSVSEVISVDLFRLYFADELSATELEKTIDQLFQGRTEIKNAVDYTFELLCCYVG</sequence>
<accession>A0AAN4RKQ4</accession>
<dbReference type="AlphaFoldDB" id="A0AAN4RKQ4"/>
<reference evidence="3" key="2">
    <citation type="journal article" date="2020" name="Int. Dairy J.">
        <title>Lactic acid bacterial diversity in Brie cheese focusing on salt concentration and pH of isolation medium and characterisation of halophilic and alkaliphilic lactic acid bacterial isolates.</title>
        <authorList>
            <person name="Unno R."/>
            <person name="Matsutani M."/>
            <person name="Suzuki T."/>
            <person name="Kodama K."/>
            <person name="Matsushita H."/>
            <person name="Yamasato K."/>
            <person name="Koizumi Y."/>
            <person name="Ishikawa M."/>
        </authorList>
    </citation>
    <scope>NUCLEOTIDE SEQUENCE</scope>
    <source>
        <strain evidence="3">7C1</strain>
        <strain evidence="2">8C4</strain>
    </source>
</reference>
<keyword evidence="3" id="KW-0830">Ubiquinone</keyword>
<name>A0AAN4RKQ4_9ENTE</name>
<evidence type="ECO:0000313" key="5">
    <source>
        <dbReference type="Proteomes" id="UP000886607"/>
    </source>
</evidence>
<dbReference type="InterPro" id="IPR029063">
    <property type="entry name" value="SAM-dependent_MTases_sf"/>
</dbReference>
<dbReference type="SUPFAM" id="SSF53335">
    <property type="entry name" value="S-adenosyl-L-methionine-dependent methyltransferases"/>
    <property type="match status" value="1"/>
</dbReference>
<evidence type="ECO:0000259" key="1">
    <source>
        <dbReference type="Pfam" id="PF13649"/>
    </source>
</evidence>
<dbReference type="EMBL" id="BKBO01000016">
    <property type="protein sequence ID" value="GEQ49360.1"/>
    <property type="molecule type" value="Genomic_DNA"/>
</dbReference>
<evidence type="ECO:0000313" key="2">
    <source>
        <dbReference type="EMBL" id="GEQ49360.1"/>
    </source>
</evidence>
<organism evidence="3 4">
    <name type="scientific">Tetragenococcus koreensis</name>
    <dbReference type="NCBI Taxonomy" id="290335"/>
    <lineage>
        <taxon>Bacteria</taxon>
        <taxon>Bacillati</taxon>
        <taxon>Bacillota</taxon>
        <taxon>Bacilli</taxon>
        <taxon>Lactobacillales</taxon>
        <taxon>Enterococcaceae</taxon>
        <taxon>Tetragenococcus</taxon>
    </lineage>
</organism>
<dbReference type="Proteomes" id="UP000886607">
    <property type="component" value="Unassembled WGS sequence"/>
</dbReference>
<keyword evidence="3" id="KW-0489">Methyltransferase</keyword>
<keyword evidence="3" id="KW-0808">Transferase</keyword>
<dbReference type="RefSeq" id="WP_202583925.1">
    <property type="nucleotide sequence ID" value="NZ_BKBO01000016.1"/>
</dbReference>
<evidence type="ECO:0000313" key="3">
    <source>
        <dbReference type="EMBL" id="GEQ54366.1"/>
    </source>
</evidence>
<proteinExistence type="predicted"/>
<dbReference type="EMBL" id="BKBQ01000016">
    <property type="protein sequence ID" value="GEQ54366.1"/>
    <property type="molecule type" value="Genomic_DNA"/>
</dbReference>
<comment type="caution">
    <text evidence="3">The sequence shown here is derived from an EMBL/GenBank/DDBJ whole genome shotgun (WGS) entry which is preliminary data.</text>
</comment>
<dbReference type="GO" id="GO:0008168">
    <property type="term" value="F:methyltransferase activity"/>
    <property type="evidence" value="ECO:0007669"/>
    <property type="project" value="UniProtKB-KW"/>
</dbReference>